<dbReference type="GO" id="GO:0046872">
    <property type="term" value="F:metal ion binding"/>
    <property type="evidence" value="ECO:0007669"/>
    <property type="project" value="UniProtKB-KW"/>
</dbReference>
<keyword evidence="3" id="KW-0378">Hydrolase</keyword>
<evidence type="ECO:0000313" key="3">
    <source>
        <dbReference type="EMBL" id="EFE73515.2"/>
    </source>
</evidence>
<reference evidence="4" key="1">
    <citation type="submission" date="2008-10" db="EMBL/GenBank/DDBJ databases">
        <authorList>
            <person name="Molnar K."/>
        </authorList>
    </citation>
    <scope>NUCLEOTIDE SEQUENCE [LARGE SCALE GENOMIC DNA]</scope>
    <source>
        <strain evidence="4">NRRL 15998</strain>
    </source>
</reference>
<evidence type="ECO:0000313" key="4">
    <source>
        <dbReference type="Proteomes" id="UP000003986"/>
    </source>
</evidence>
<protein>
    <submittedName>
        <fullName evidence="3">ADP-ribosylglycohydrolase</fullName>
    </submittedName>
</protein>
<keyword evidence="1" id="KW-0460">Magnesium</keyword>
<evidence type="ECO:0000256" key="1">
    <source>
        <dbReference type="PIRSR" id="PIRSR605502-1"/>
    </source>
</evidence>
<evidence type="ECO:0000256" key="2">
    <source>
        <dbReference type="SAM" id="MobiDB-lite"/>
    </source>
</evidence>
<feature type="non-terminal residue" evidence="3">
    <location>
        <position position="342"/>
    </location>
</feature>
<dbReference type="Pfam" id="PF03747">
    <property type="entry name" value="ADP_ribosyl_GH"/>
    <property type="match status" value="1"/>
</dbReference>
<feature type="binding site" evidence="1">
    <location>
        <position position="58"/>
    </location>
    <ligand>
        <name>Mg(2+)</name>
        <dbReference type="ChEBI" id="CHEBI:18420"/>
        <label>1</label>
    </ligand>
</feature>
<dbReference type="EMBL" id="DS999644">
    <property type="protein sequence ID" value="EFE73515.2"/>
    <property type="molecule type" value="Genomic_DNA"/>
</dbReference>
<organism evidence="3 4">
    <name type="scientific">Streptomyces filamentosus NRRL 15998</name>
    <dbReference type="NCBI Taxonomy" id="457431"/>
    <lineage>
        <taxon>Bacteria</taxon>
        <taxon>Bacillati</taxon>
        <taxon>Actinomycetota</taxon>
        <taxon>Actinomycetes</taxon>
        <taxon>Kitasatosporales</taxon>
        <taxon>Streptomycetaceae</taxon>
        <taxon>Streptomyces</taxon>
    </lineage>
</organism>
<sequence length="342" mass="36719">MTLAIPPLTKQAATGVLTGLALGDALGFPTEFNDVPSILAKFGPWRQMPLLDPAVVSDDTQMTIALGRGIRTAMDSGAAHPRTDGGPGQRRVHRLVPRTGQQPGPRQHLPHRLPPAGEHPDLAAGQPDALQGLRRQHAGRPRRPRPRPQRGAAGRRRPAPGRPHPRPPHRPDRLRPAGPRGVPARPGCRTARPDRAVAQLRPGEPGPLPHPLARRPLAPRGRRHPAGVHPARLGRVPGGSGDRTGRPARPVAGDRPVRADRRRLDRRGGPRHRPALLPALPRGARHRPAPGRLHPGRLGLHRLPDRSTGRGPPGRGGLAQGVVRAHRVPQRPAVPRGALGRL</sequence>
<name>D6ANZ9_STRFL</name>
<dbReference type="GO" id="GO:0016787">
    <property type="term" value="F:hydrolase activity"/>
    <property type="evidence" value="ECO:0007669"/>
    <property type="project" value="UniProtKB-KW"/>
</dbReference>
<dbReference type="SUPFAM" id="SSF101478">
    <property type="entry name" value="ADP-ribosylglycohydrolase"/>
    <property type="match status" value="1"/>
</dbReference>
<feature type="compositionally biased region" description="Basic residues" evidence="2">
    <location>
        <begin position="134"/>
        <end position="168"/>
    </location>
</feature>
<comment type="cofactor">
    <cofactor evidence="1">
        <name>Mg(2+)</name>
        <dbReference type="ChEBI" id="CHEBI:18420"/>
    </cofactor>
    <text evidence="1">Binds 2 magnesium ions per subunit.</text>
</comment>
<dbReference type="AlphaFoldDB" id="D6ANZ9"/>
<dbReference type="InterPro" id="IPR005502">
    <property type="entry name" value="Ribosyl_crysJ1"/>
</dbReference>
<feature type="binding site" evidence="1">
    <location>
        <position position="57"/>
    </location>
    <ligand>
        <name>Mg(2+)</name>
        <dbReference type="ChEBI" id="CHEBI:18420"/>
        <label>1</label>
    </ligand>
</feature>
<keyword evidence="1" id="KW-0479">Metal-binding</keyword>
<dbReference type="InterPro" id="IPR036705">
    <property type="entry name" value="Ribosyl_crysJ1_sf"/>
</dbReference>
<dbReference type="Gene3D" id="1.10.4080.10">
    <property type="entry name" value="ADP-ribosylation/Crystallin J1"/>
    <property type="match status" value="1"/>
</dbReference>
<feature type="compositionally biased region" description="Basic and acidic residues" evidence="2">
    <location>
        <begin position="255"/>
        <end position="268"/>
    </location>
</feature>
<feature type="binding site" evidence="1">
    <location>
        <position position="59"/>
    </location>
    <ligand>
        <name>Mg(2+)</name>
        <dbReference type="ChEBI" id="CHEBI:18420"/>
        <label>1</label>
    </ligand>
</feature>
<accession>D6ANZ9</accession>
<reference evidence="4" key="2">
    <citation type="submission" date="2008-12" db="EMBL/GenBank/DDBJ databases">
        <title>Annotation of Streptomyces roseosporus strain NRRL 15998.</title>
        <authorList>
            <consortium name="The Broad Institute Genome Sequencing Platform"/>
            <consortium name="Broad Institute Microbial Sequencing Center"/>
            <person name="Fischbach M."/>
            <person name="Ward D."/>
            <person name="Young S."/>
            <person name="Kodira C.D."/>
            <person name="Zeng Q."/>
            <person name="Koehrsen M."/>
            <person name="Godfrey P."/>
            <person name="Alvarado L."/>
            <person name="Berlin A.M."/>
            <person name="Borenstein D."/>
            <person name="Chen Z."/>
            <person name="Engels R."/>
            <person name="Freedman E."/>
            <person name="Gellesch M."/>
            <person name="Goldberg J."/>
            <person name="Griggs A."/>
            <person name="Gujja S."/>
            <person name="Heiman D.I."/>
            <person name="Hepburn T.A."/>
            <person name="Howarth C."/>
            <person name="Jen D."/>
            <person name="Larson L."/>
            <person name="Lewis B."/>
            <person name="Mehta T."/>
            <person name="Park D."/>
            <person name="Pearson M."/>
            <person name="Roberts A."/>
            <person name="Saif S."/>
            <person name="Shea T.D."/>
            <person name="Shenoy N."/>
            <person name="Sisk P."/>
            <person name="Stolte C."/>
            <person name="Sykes S.N."/>
            <person name="Walk T."/>
            <person name="White J."/>
            <person name="Yandava C."/>
            <person name="Straight P."/>
            <person name="Clardy J."/>
            <person name="Hung D."/>
            <person name="Kolter R."/>
            <person name="Mekalanos J."/>
            <person name="Walker S."/>
            <person name="Walsh C.T."/>
            <person name="Wieland B.L.C."/>
            <person name="Ilzarbe M."/>
            <person name="Galagan J."/>
            <person name="Nusbaum C."/>
            <person name="Birren B."/>
        </authorList>
    </citation>
    <scope>NUCLEOTIDE SEQUENCE [LARGE SCALE GENOMIC DNA]</scope>
    <source>
        <strain evidence="4">NRRL 15998</strain>
    </source>
</reference>
<gene>
    <name evidence="3" type="ORF">SSGG_00881</name>
</gene>
<dbReference type="Proteomes" id="UP000003986">
    <property type="component" value="Unassembled WGS sequence"/>
</dbReference>
<proteinExistence type="predicted"/>
<feature type="region of interest" description="Disordered" evidence="2">
    <location>
        <begin position="72"/>
        <end position="342"/>
    </location>
</feature>
<feature type="compositionally biased region" description="Low complexity" evidence="2">
    <location>
        <begin position="176"/>
        <end position="187"/>
    </location>
</feature>